<evidence type="ECO:0000313" key="1">
    <source>
        <dbReference type="EMBL" id="KAJ7611574.1"/>
    </source>
</evidence>
<reference evidence="1" key="1">
    <citation type="submission" date="2023-03" db="EMBL/GenBank/DDBJ databases">
        <title>Massive genome expansion in bonnet fungi (Mycena s.s.) driven by repeated elements and novel gene families across ecological guilds.</title>
        <authorList>
            <consortium name="Lawrence Berkeley National Laboratory"/>
            <person name="Harder C.B."/>
            <person name="Miyauchi S."/>
            <person name="Viragh M."/>
            <person name="Kuo A."/>
            <person name="Thoen E."/>
            <person name="Andreopoulos B."/>
            <person name="Lu D."/>
            <person name="Skrede I."/>
            <person name="Drula E."/>
            <person name="Henrissat B."/>
            <person name="Morin E."/>
            <person name="Kohler A."/>
            <person name="Barry K."/>
            <person name="LaButti K."/>
            <person name="Morin E."/>
            <person name="Salamov A."/>
            <person name="Lipzen A."/>
            <person name="Mereny Z."/>
            <person name="Hegedus B."/>
            <person name="Baldrian P."/>
            <person name="Stursova M."/>
            <person name="Weitz H."/>
            <person name="Taylor A."/>
            <person name="Grigoriev I.V."/>
            <person name="Nagy L.G."/>
            <person name="Martin F."/>
            <person name="Kauserud H."/>
        </authorList>
    </citation>
    <scope>NUCLEOTIDE SEQUENCE</scope>
    <source>
        <strain evidence="1">CBHHK067</strain>
    </source>
</reference>
<protein>
    <submittedName>
        <fullName evidence="1">Uncharacterized protein</fullName>
    </submittedName>
</protein>
<comment type="caution">
    <text evidence="1">The sequence shown here is derived from an EMBL/GenBank/DDBJ whole genome shotgun (WGS) entry which is preliminary data.</text>
</comment>
<sequence length="151" mass="16981">MQQFGTTYTGCCVTLHIATSPARDARELAARTPTTSTPRRTLRPINSARDCKEYAAVDEDRSPSCPVAAGTVWLGARPVERNKPLWIRGKTWVRIPPVAFWSLVSSSICARADSVRLTCRHTPTRSSCPRPREPVWGRVEPEEDILPWWSH</sequence>
<keyword evidence="2" id="KW-1185">Reference proteome</keyword>
<dbReference type="AlphaFoldDB" id="A0AAD7B5Q4"/>
<accession>A0AAD7B5Q4</accession>
<evidence type="ECO:0000313" key="2">
    <source>
        <dbReference type="Proteomes" id="UP001221757"/>
    </source>
</evidence>
<gene>
    <name evidence="1" type="ORF">B0H17DRAFT_1153476</name>
</gene>
<name>A0AAD7B5Q4_MYCRO</name>
<organism evidence="1 2">
    <name type="scientific">Mycena rosella</name>
    <name type="common">Pink bonnet</name>
    <name type="synonym">Agaricus rosellus</name>
    <dbReference type="NCBI Taxonomy" id="1033263"/>
    <lineage>
        <taxon>Eukaryota</taxon>
        <taxon>Fungi</taxon>
        <taxon>Dikarya</taxon>
        <taxon>Basidiomycota</taxon>
        <taxon>Agaricomycotina</taxon>
        <taxon>Agaricomycetes</taxon>
        <taxon>Agaricomycetidae</taxon>
        <taxon>Agaricales</taxon>
        <taxon>Marasmiineae</taxon>
        <taxon>Mycenaceae</taxon>
        <taxon>Mycena</taxon>
    </lineage>
</organism>
<dbReference type="Proteomes" id="UP001221757">
    <property type="component" value="Unassembled WGS sequence"/>
</dbReference>
<dbReference type="EMBL" id="JARKIE010000963">
    <property type="protein sequence ID" value="KAJ7611574.1"/>
    <property type="molecule type" value="Genomic_DNA"/>
</dbReference>
<proteinExistence type="predicted"/>